<proteinExistence type="predicted"/>
<protein>
    <submittedName>
        <fullName evidence="1">Uncharacterized protein</fullName>
    </submittedName>
</protein>
<dbReference type="STRING" id="490189.SAMN02927903_03066"/>
<dbReference type="AlphaFoldDB" id="A0A1G5K4K6"/>
<gene>
    <name evidence="1" type="ORF">SAMN02927903_03066</name>
</gene>
<sequence>MNEILQLEKDEKYILAYEEYKKAYFKESENFDLWKNYYFFLWYIMAEDTALKLTNFIKQNSIETLLPSIASDGIKKYKLNPEALFILGYTVSLFPYFFGEYLEWEEKGKSFLESAYNLSSSDKIYKLAYLGSIYNQENKDEYDEICLQAANEVKSRFSGNGLLNSYFSEVLYRIDRASQ</sequence>
<dbReference type="Proteomes" id="UP000199354">
    <property type="component" value="Unassembled WGS sequence"/>
</dbReference>
<dbReference type="EMBL" id="FMVF01000019">
    <property type="protein sequence ID" value="SCY94980.1"/>
    <property type="molecule type" value="Genomic_DNA"/>
</dbReference>
<evidence type="ECO:0000313" key="2">
    <source>
        <dbReference type="Proteomes" id="UP000199354"/>
    </source>
</evidence>
<accession>A0A1G5K4K6</accession>
<organism evidence="1 2">
    <name type="scientific">Flavobacterium caeni</name>
    <dbReference type="NCBI Taxonomy" id="490189"/>
    <lineage>
        <taxon>Bacteria</taxon>
        <taxon>Pseudomonadati</taxon>
        <taxon>Bacteroidota</taxon>
        <taxon>Flavobacteriia</taxon>
        <taxon>Flavobacteriales</taxon>
        <taxon>Flavobacteriaceae</taxon>
        <taxon>Flavobacterium</taxon>
    </lineage>
</organism>
<name>A0A1G5K4K6_9FLAO</name>
<evidence type="ECO:0000313" key="1">
    <source>
        <dbReference type="EMBL" id="SCY94980.1"/>
    </source>
</evidence>
<reference evidence="1 2" key="1">
    <citation type="submission" date="2016-10" db="EMBL/GenBank/DDBJ databases">
        <authorList>
            <person name="de Groot N.N."/>
        </authorList>
    </citation>
    <scope>NUCLEOTIDE SEQUENCE [LARGE SCALE GENOMIC DNA]</scope>
    <source>
        <strain evidence="1 2">CGMCC 1.7031</strain>
    </source>
</reference>
<keyword evidence="2" id="KW-1185">Reference proteome</keyword>